<keyword evidence="1" id="KW-0472">Membrane</keyword>
<dbReference type="Pfam" id="PF03703">
    <property type="entry name" value="bPH_2"/>
    <property type="match status" value="1"/>
</dbReference>
<dbReference type="EMBL" id="JACHGN010000010">
    <property type="protein sequence ID" value="MBB5135347.1"/>
    <property type="molecule type" value="Genomic_DNA"/>
</dbReference>
<keyword evidence="1" id="KW-0812">Transmembrane</keyword>
<proteinExistence type="predicted"/>
<dbReference type="PANTHER" id="PTHR34473:SF3">
    <property type="entry name" value="TRANSMEMBRANE PROTEIN-RELATED"/>
    <property type="match status" value="1"/>
</dbReference>
<protein>
    <recommendedName>
        <fullName evidence="2">YdbS-like PH domain-containing protein</fullName>
    </recommendedName>
</protein>
<name>A0A840PDW8_9ACTN</name>
<evidence type="ECO:0000313" key="4">
    <source>
        <dbReference type="Proteomes" id="UP000578449"/>
    </source>
</evidence>
<feature type="transmembrane region" description="Helical" evidence="1">
    <location>
        <begin position="56"/>
        <end position="75"/>
    </location>
</feature>
<dbReference type="AlphaFoldDB" id="A0A840PDW8"/>
<sequence>MSVPLRDPANQVSRRAITLWLLESLFGFVLLVGGSALAATWISGASWSWLPRWIEAGIWWLPAAVAVLMAPFVVIEPFWRYAVHRWELSGDVVYARSGWLSRQWVFVPVSRIQTVDKEQGWFERLLGLATVEIRTASYAGSSSIKGLDYAVAARLAEDLARRAEELRDDAT</sequence>
<organism evidence="3 4">
    <name type="scientific">Thermocatellispora tengchongensis</name>
    <dbReference type="NCBI Taxonomy" id="1073253"/>
    <lineage>
        <taxon>Bacteria</taxon>
        <taxon>Bacillati</taxon>
        <taxon>Actinomycetota</taxon>
        <taxon>Actinomycetes</taxon>
        <taxon>Streptosporangiales</taxon>
        <taxon>Streptosporangiaceae</taxon>
        <taxon>Thermocatellispora</taxon>
    </lineage>
</organism>
<comment type="caution">
    <text evidence="3">The sequence shown here is derived from an EMBL/GenBank/DDBJ whole genome shotgun (WGS) entry which is preliminary data.</text>
</comment>
<reference evidence="3 4" key="1">
    <citation type="submission" date="2020-08" db="EMBL/GenBank/DDBJ databases">
        <title>Genomic Encyclopedia of Type Strains, Phase IV (KMG-IV): sequencing the most valuable type-strain genomes for metagenomic binning, comparative biology and taxonomic classification.</title>
        <authorList>
            <person name="Goeker M."/>
        </authorList>
    </citation>
    <scope>NUCLEOTIDE SEQUENCE [LARGE SCALE GENOMIC DNA]</scope>
    <source>
        <strain evidence="3 4">DSM 45615</strain>
    </source>
</reference>
<dbReference type="Proteomes" id="UP000578449">
    <property type="component" value="Unassembled WGS sequence"/>
</dbReference>
<feature type="transmembrane region" description="Helical" evidence="1">
    <location>
        <begin position="20"/>
        <end position="44"/>
    </location>
</feature>
<keyword evidence="1" id="KW-1133">Transmembrane helix</keyword>
<evidence type="ECO:0000256" key="1">
    <source>
        <dbReference type="SAM" id="Phobius"/>
    </source>
</evidence>
<evidence type="ECO:0000259" key="2">
    <source>
        <dbReference type="Pfam" id="PF03703"/>
    </source>
</evidence>
<feature type="domain" description="YdbS-like PH" evidence="2">
    <location>
        <begin position="82"/>
        <end position="157"/>
    </location>
</feature>
<accession>A0A840PDW8</accession>
<dbReference type="InterPro" id="IPR005182">
    <property type="entry name" value="YdbS-like_PH"/>
</dbReference>
<evidence type="ECO:0000313" key="3">
    <source>
        <dbReference type="EMBL" id="MBB5135347.1"/>
    </source>
</evidence>
<dbReference type="RefSeq" id="WP_312925640.1">
    <property type="nucleotide sequence ID" value="NZ_BAABIX010000038.1"/>
</dbReference>
<gene>
    <name evidence="3" type="ORF">HNP84_005083</name>
</gene>
<keyword evidence="4" id="KW-1185">Reference proteome</keyword>
<dbReference type="PANTHER" id="PTHR34473">
    <property type="entry name" value="UPF0699 TRANSMEMBRANE PROTEIN YDBS"/>
    <property type="match status" value="1"/>
</dbReference>